<keyword evidence="5 7" id="KW-0472">Membrane</keyword>
<feature type="compositionally biased region" description="Polar residues" evidence="6">
    <location>
        <begin position="1117"/>
        <end position="1127"/>
    </location>
</feature>
<dbReference type="STRING" id="1447872.A0A1J9Q898"/>
<dbReference type="VEuPathDB" id="FungiDB:AJ78_06999"/>
<evidence type="ECO:0000259" key="8">
    <source>
        <dbReference type="Pfam" id="PF07859"/>
    </source>
</evidence>
<evidence type="ECO:0000256" key="1">
    <source>
        <dbReference type="ARBA" id="ARBA00004127"/>
    </source>
</evidence>
<dbReference type="Pfam" id="PF07859">
    <property type="entry name" value="Abhydrolase_3"/>
    <property type="match status" value="2"/>
</dbReference>
<proteinExistence type="inferred from homology"/>
<dbReference type="GO" id="GO:0005773">
    <property type="term" value="C:vacuole"/>
    <property type="evidence" value="ECO:0007669"/>
    <property type="project" value="UniProtKB-ARBA"/>
</dbReference>
<organism evidence="9 10">
    <name type="scientific">Emergomyces pasteurianus Ep9510</name>
    <dbReference type="NCBI Taxonomy" id="1447872"/>
    <lineage>
        <taxon>Eukaryota</taxon>
        <taxon>Fungi</taxon>
        <taxon>Dikarya</taxon>
        <taxon>Ascomycota</taxon>
        <taxon>Pezizomycotina</taxon>
        <taxon>Eurotiomycetes</taxon>
        <taxon>Eurotiomycetidae</taxon>
        <taxon>Onygenales</taxon>
        <taxon>Ajellomycetaceae</taxon>
        <taxon>Emergomyces</taxon>
    </lineage>
</organism>
<feature type="transmembrane region" description="Helical" evidence="7">
    <location>
        <begin position="101"/>
        <end position="124"/>
    </location>
</feature>
<dbReference type="SUPFAM" id="SSF103473">
    <property type="entry name" value="MFS general substrate transporter"/>
    <property type="match status" value="1"/>
</dbReference>
<evidence type="ECO:0000256" key="7">
    <source>
        <dbReference type="SAM" id="Phobius"/>
    </source>
</evidence>
<dbReference type="PANTHER" id="PTHR23025:SF3">
    <property type="entry name" value="HORMONE-SENSITIVE LIPASE"/>
    <property type="match status" value="1"/>
</dbReference>
<evidence type="ECO:0000313" key="9">
    <source>
        <dbReference type="EMBL" id="OJD12391.1"/>
    </source>
</evidence>
<dbReference type="GO" id="GO:0012505">
    <property type="term" value="C:endomembrane system"/>
    <property type="evidence" value="ECO:0007669"/>
    <property type="project" value="UniProtKB-SubCell"/>
</dbReference>
<feature type="transmembrane region" description="Helical" evidence="7">
    <location>
        <begin position="340"/>
        <end position="358"/>
    </location>
</feature>
<dbReference type="PANTHER" id="PTHR23025">
    <property type="entry name" value="TRIACYLGLYCEROL LIPASE"/>
    <property type="match status" value="1"/>
</dbReference>
<feature type="compositionally biased region" description="Low complexity" evidence="6">
    <location>
        <begin position="1245"/>
        <end position="1260"/>
    </location>
</feature>
<dbReference type="InterPro" id="IPR003492">
    <property type="entry name" value="Battenin_disease_Cln3"/>
</dbReference>
<feature type="region of interest" description="Disordered" evidence="6">
    <location>
        <begin position="1093"/>
        <end position="1307"/>
    </location>
</feature>
<feature type="transmembrane region" description="Helical" evidence="7">
    <location>
        <begin position="164"/>
        <end position="187"/>
    </location>
</feature>
<reference evidence="9 10" key="1">
    <citation type="submission" date="2015-07" db="EMBL/GenBank/DDBJ databases">
        <title>Emmonsia species relationships and genome sequence.</title>
        <authorList>
            <consortium name="The Broad Institute Genomics Platform"/>
            <person name="Cuomo C.A."/>
            <person name="Munoz J.F."/>
            <person name="Imamovic A."/>
            <person name="Priest M.E."/>
            <person name="Young S."/>
            <person name="Clay O.K."/>
            <person name="McEwen J.G."/>
        </authorList>
    </citation>
    <scope>NUCLEOTIDE SEQUENCE [LARGE SCALE GENOMIC DNA]</scope>
    <source>
        <strain evidence="9 10">UAMH 9510</strain>
    </source>
</reference>
<dbReference type="GO" id="GO:0019433">
    <property type="term" value="P:triglyceride catabolic process"/>
    <property type="evidence" value="ECO:0007669"/>
    <property type="project" value="TreeGrafter"/>
</dbReference>
<feature type="compositionally biased region" description="Low complexity" evidence="6">
    <location>
        <begin position="1164"/>
        <end position="1203"/>
    </location>
</feature>
<evidence type="ECO:0000256" key="5">
    <source>
        <dbReference type="ARBA" id="ARBA00023136"/>
    </source>
</evidence>
<evidence type="ECO:0000256" key="4">
    <source>
        <dbReference type="ARBA" id="ARBA00022989"/>
    </source>
</evidence>
<keyword evidence="4 7" id="KW-1133">Transmembrane helix</keyword>
<feature type="transmembrane region" description="Helical" evidence="7">
    <location>
        <begin position="40"/>
        <end position="62"/>
    </location>
</feature>
<feature type="transmembrane region" description="Helical" evidence="7">
    <location>
        <begin position="396"/>
        <end position="415"/>
    </location>
</feature>
<feature type="compositionally biased region" description="Polar residues" evidence="6">
    <location>
        <begin position="1150"/>
        <end position="1159"/>
    </location>
</feature>
<dbReference type="Gene3D" id="3.40.50.1820">
    <property type="entry name" value="alpha/beta hydrolase"/>
    <property type="match status" value="2"/>
</dbReference>
<dbReference type="GO" id="GO:0016020">
    <property type="term" value="C:membrane"/>
    <property type="evidence" value="ECO:0007669"/>
    <property type="project" value="InterPro"/>
</dbReference>
<dbReference type="InterPro" id="IPR013094">
    <property type="entry name" value="AB_hydrolase_3"/>
</dbReference>
<protein>
    <submittedName>
        <fullName evidence="9">Protein btn1</fullName>
    </submittedName>
</protein>
<feature type="transmembrane region" description="Helical" evidence="7">
    <location>
        <begin position="199"/>
        <end position="220"/>
    </location>
</feature>
<feature type="transmembrane region" description="Helical" evidence="7">
    <location>
        <begin position="136"/>
        <end position="157"/>
    </location>
</feature>
<dbReference type="Pfam" id="PF02487">
    <property type="entry name" value="CLN3"/>
    <property type="match status" value="1"/>
</dbReference>
<feature type="compositionally biased region" description="Pro residues" evidence="6">
    <location>
        <begin position="1204"/>
        <end position="1213"/>
    </location>
</feature>
<dbReference type="GO" id="GO:0004771">
    <property type="term" value="F:sterol ester esterase activity"/>
    <property type="evidence" value="ECO:0007669"/>
    <property type="project" value="TreeGrafter"/>
</dbReference>
<feature type="transmembrane region" description="Helical" evidence="7">
    <location>
        <begin position="436"/>
        <end position="459"/>
    </location>
</feature>
<comment type="subcellular location">
    <subcellularLocation>
        <location evidence="1">Endomembrane system</location>
        <topology evidence="1">Multi-pass membrane protein</topology>
    </subcellularLocation>
</comment>
<evidence type="ECO:0000256" key="3">
    <source>
        <dbReference type="ARBA" id="ARBA00022692"/>
    </source>
</evidence>
<gene>
    <name evidence="9" type="ORF">AJ78_06999</name>
</gene>
<comment type="caution">
    <text evidence="9">The sequence shown here is derived from an EMBL/GenBank/DDBJ whole genome shotgun (WGS) entry which is preliminary data.</text>
</comment>
<sequence length="1346" mass="148588">MPNSEDLDAPMLPLPGAPSSSWAIFRGRFRALFSGADPRVCAAFWFFGLINNVLYVIILSAALDLVGPNTPKGIVLLADVVPSFFTKLCAPYFIHAIPYPVRILIFVTLSACGMLLIALSPAYIPNSPTGNPITVKMLGVILASLSSGGGELSFLGLTHFYGPFSLAAWGSGTGAAGLVGAGAYALATTTFGFNVKTTLLFSAGLPLVMLLSFFMILPLAPLKYAAKMGEYEQVSAEDERGVDSVLGRNRVRRRELGDGGDERDGLLGQDIEDTMEDVKVVANGGDISWSHFKANLKRARGLFFPFMLPLLLVYVAEYTINQGVSPTLLFPLKDTPFKHFRAFYPAYNAIYQVGVFISRSSTPFFRIHNLYFPSFLQVINLGVLILHALFDFIPNVYIIFLIVFWEGLLGGLVYVNTFAEISDRIPKEDREFSLGATTVSDSGGICVAGFLGMVVEVWLCDWQVKRGRGYYHVLGRPSTQFRKIQVFAVVSFWFLYLLRGNNHGPPGIRLLSSRLYKRVTPWQATVMTFLGLYLSRNFAKLVGLESPEPLANLYSRSYFRATWVTTALDAGFWTAMNIKKKWLRDLASIIFSLYYLIAAEHADEKVRKVRAVLTVEHLRVSWNKSTTPYLAFLGKRLRPRLMDYPPVQIRIPRPKESSYKEPCIAWLYYNGPLSTLKNQTNIVLDIPGGGFVAMGPRMSDDKLLAWAGRTGVPVLSLDYKKAPEHPYPYALNECYDVYHTIVSSRGRCMGLSGKVCPNIVITGDSAGGNLAAGLTLMVLQTGGTGVRKLRGAGSLPPPIGLVLIYPSLDMNIGSWMTDEEMSLIRERGMRETNRNILRRKSEDYYKLTPATSRIANDDNSPPEHPVVHDYFAQQHAGVIHEQSEPTLNTDNIDKPIPGNTASQVVAIADTQPKQIKTRLAVSSMISYFNDRILTPEMMRAMIILYIGPYNRPDFSTDFLLSPLLAPEALLARFPKTYFLTGERDPLVDDTVIFAGRIRQAKLHRFRERQELGLENSKVGFDEKAHVEVSLIPGISHGFLQFASVFPEGWKQIFRCSRWIQELFVFAAERNSAAERDLVASSMMSLSSRRWQGASLEASKPNKSSSTPMSLVDPGTSERCNVNNNGSRYHQRGLTGESSGDEDRPLEMTRLNMTKRSSASLEGKSTPAVSSSFSPSSSSARSPAAASLLLPESSTATRTRTSSPALPPSDPPSPSTDAVPERKRSGSLRRQHQQQPPQPNGNMTKPTPSTIPLSSLPQSPQFNKINGSLEPNSSSNRCEPTHSDNDDDDDDDANGKRGPPWRKPIIKISLQRDRSLTSLPSEEDLLGRRMNGLAGGLMGIGEGARTP</sequence>
<dbReference type="PRINTS" id="PR01315">
    <property type="entry name" value="BATTENIN"/>
</dbReference>
<dbReference type="Proteomes" id="UP000182235">
    <property type="component" value="Unassembled WGS sequence"/>
</dbReference>
<feature type="domain" description="Alpha/beta hydrolase fold-3" evidence="8">
    <location>
        <begin position="687"/>
        <end position="844"/>
    </location>
</feature>
<dbReference type="SUPFAM" id="SSF53474">
    <property type="entry name" value="alpha/beta-Hydrolases"/>
    <property type="match status" value="1"/>
</dbReference>
<feature type="domain" description="Alpha/beta hydrolase fold-3" evidence="8">
    <location>
        <begin position="923"/>
        <end position="1001"/>
    </location>
</feature>
<feature type="transmembrane region" description="Helical" evidence="7">
    <location>
        <begin position="74"/>
        <end position="94"/>
    </location>
</feature>
<evidence type="ECO:0000256" key="2">
    <source>
        <dbReference type="ARBA" id="ARBA00007467"/>
    </source>
</evidence>
<comment type="similarity">
    <text evidence="2">Belongs to the battenin family.</text>
</comment>
<dbReference type="GO" id="GO:0004806">
    <property type="term" value="F:triacylglycerol lipase activity"/>
    <property type="evidence" value="ECO:0007669"/>
    <property type="project" value="TreeGrafter"/>
</dbReference>
<feature type="transmembrane region" description="Helical" evidence="7">
    <location>
        <begin position="370"/>
        <end position="390"/>
    </location>
</feature>
<evidence type="ECO:0000256" key="6">
    <source>
        <dbReference type="SAM" id="MobiDB-lite"/>
    </source>
</evidence>
<dbReference type="GO" id="GO:0005829">
    <property type="term" value="C:cytosol"/>
    <property type="evidence" value="ECO:0007669"/>
    <property type="project" value="TreeGrafter"/>
</dbReference>
<feature type="transmembrane region" description="Helical" evidence="7">
    <location>
        <begin position="302"/>
        <end position="320"/>
    </location>
</feature>
<evidence type="ECO:0000313" key="10">
    <source>
        <dbReference type="Proteomes" id="UP000182235"/>
    </source>
</evidence>
<feature type="compositionally biased region" description="Polar residues" evidence="6">
    <location>
        <begin position="1261"/>
        <end position="1277"/>
    </location>
</feature>
<dbReference type="EMBL" id="LGRN01000411">
    <property type="protein sequence ID" value="OJD12391.1"/>
    <property type="molecule type" value="Genomic_DNA"/>
</dbReference>
<accession>A0A1J9Q898</accession>
<keyword evidence="3 7" id="KW-0812">Transmembrane</keyword>
<dbReference type="InterPro" id="IPR029058">
    <property type="entry name" value="AB_hydrolase_fold"/>
</dbReference>
<keyword evidence="10" id="KW-1185">Reference proteome</keyword>
<name>A0A1J9Q898_9EURO</name>
<dbReference type="OrthoDB" id="5570009at2759"/>
<dbReference type="InterPro" id="IPR036259">
    <property type="entry name" value="MFS_trans_sf"/>
</dbReference>